<evidence type="ECO:0000313" key="2">
    <source>
        <dbReference type="Proteomes" id="UP000037069"/>
    </source>
</evidence>
<dbReference type="AlphaFoldDB" id="A0A0L0BKU1"/>
<sequence>MDSKSKATVSYTLFLYREELRRTQSRFMRLNRTKISLTDKLITKSVRNLEKCSIEDLHAINREILFKKKLKYQMQRSKELEKLGLKNANPDKIPSTDFVNIKLLFLNSINSRKMDSASVSYTLFLYREELQRTQCRYKTLNRTKLTLTEKLITISVRNLKQCSMDDLMIINRELVFKKKLQNQMKRIKKLEKLDKKLFKNLKMDSKSKTTISYTLFLYREELRRTQSRFTRLNRTKISLTDKLISKSVRNLEKCSIEDLHAINRELLFKKKLKYQIQSSKQLEKLGVKNANPNKIPSTEL</sequence>
<gene>
    <name evidence="1" type="ORF">FF38_04808</name>
</gene>
<protein>
    <submittedName>
        <fullName evidence="1">Uncharacterized protein</fullName>
    </submittedName>
</protein>
<name>A0A0L0BKU1_LUCCU</name>
<proteinExistence type="predicted"/>
<dbReference type="EMBL" id="JRES01001708">
    <property type="protein sequence ID" value="KNC20672.1"/>
    <property type="molecule type" value="Genomic_DNA"/>
</dbReference>
<accession>A0A0L0BKU1</accession>
<organism evidence="1 2">
    <name type="scientific">Lucilia cuprina</name>
    <name type="common">Green bottle fly</name>
    <name type="synonym">Australian sheep blowfly</name>
    <dbReference type="NCBI Taxonomy" id="7375"/>
    <lineage>
        <taxon>Eukaryota</taxon>
        <taxon>Metazoa</taxon>
        <taxon>Ecdysozoa</taxon>
        <taxon>Arthropoda</taxon>
        <taxon>Hexapoda</taxon>
        <taxon>Insecta</taxon>
        <taxon>Pterygota</taxon>
        <taxon>Neoptera</taxon>
        <taxon>Endopterygota</taxon>
        <taxon>Diptera</taxon>
        <taxon>Brachycera</taxon>
        <taxon>Muscomorpha</taxon>
        <taxon>Oestroidea</taxon>
        <taxon>Calliphoridae</taxon>
        <taxon>Luciliinae</taxon>
        <taxon>Lucilia</taxon>
    </lineage>
</organism>
<dbReference type="OrthoDB" id="7935653at2759"/>
<evidence type="ECO:0000313" key="1">
    <source>
        <dbReference type="EMBL" id="KNC20672.1"/>
    </source>
</evidence>
<dbReference type="Proteomes" id="UP000037069">
    <property type="component" value="Unassembled WGS sequence"/>
</dbReference>
<keyword evidence="2" id="KW-1185">Reference proteome</keyword>
<reference evidence="1 2" key="1">
    <citation type="journal article" date="2015" name="Nat. Commun.">
        <title>Lucilia cuprina genome unlocks parasitic fly biology to underpin future interventions.</title>
        <authorList>
            <person name="Anstead C.A."/>
            <person name="Korhonen P.K."/>
            <person name="Young N.D."/>
            <person name="Hall R.S."/>
            <person name="Jex A.R."/>
            <person name="Murali S.C."/>
            <person name="Hughes D.S."/>
            <person name="Lee S.F."/>
            <person name="Perry T."/>
            <person name="Stroehlein A.J."/>
            <person name="Ansell B.R."/>
            <person name="Breugelmans B."/>
            <person name="Hofmann A."/>
            <person name="Qu J."/>
            <person name="Dugan S."/>
            <person name="Lee S.L."/>
            <person name="Chao H."/>
            <person name="Dinh H."/>
            <person name="Han Y."/>
            <person name="Doddapaneni H.V."/>
            <person name="Worley K.C."/>
            <person name="Muzny D.M."/>
            <person name="Ioannidis P."/>
            <person name="Waterhouse R.M."/>
            <person name="Zdobnov E.M."/>
            <person name="James P.J."/>
            <person name="Bagnall N.H."/>
            <person name="Kotze A.C."/>
            <person name="Gibbs R.A."/>
            <person name="Richards S."/>
            <person name="Batterham P."/>
            <person name="Gasser R.B."/>
        </authorList>
    </citation>
    <scope>NUCLEOTIDE SEQUENCE [LARGE SCALE GENOMIC DNA]</scope>
    <source>
        <strain evidence="1 2">LS</strain>
        <tissue evidence="1">Full body</tissue>
    </source>
</reference>
<dbReference type="InterPro" id="IPR007970">
    <property type="entry name" value="DUF733"/>
</dbReference>
<dbReference type="Pfam" id="PF05306">
    <property type="entry name" value="DUF733"/>
    <property type="match status" value="3"/>
</dbReference>
<comment type="caution">
    <text evidence="1">The sequence shown here is derived from an EMBL/GenBank/DDBJ whole genome shotgun (WGS) entry which is preliminary data.</text>
</comment>